<dbReference type="PANTHER" id="PTHR46313">
    <property type="match status" value="1"/>
</dbReference>
<sequence>MVEFWLASPKLFLVPFSAEVGEYLAPWGGLLLAKQMALCVKWVESDAVNVVSGVNGAVSGFSYIDPVIKDVKVLCTEIKLWRQGNGGVSREKGFYDAIVIGSGYYQRDGYTFDVGSSVMFDFSTSLCKSAKGNLNYVVGCEMEVIPDPKTVHFHLPNDLSVRVHREYSEFIAELPDKFPHEKEESLQSVLTEVTVNSYGIEDSPVMWRSLLSACRVYTDTVTAKYAADKVIELELQEAASYDLCAS</sequence>
<protein>
    <submittedName>
        <fullName evidence="1">Uncharacterized protein</fullName>
    </submittedName>
</protein>
<dbReference type="EMBL" id="JANJYJ010000002">
    <property type="protein sequence ID" value="KAK3227065.1"/>
    <property type="molecule type" value="Genomic_DNA"/>
</dbReference>
<accession>A0AAE0EHX7</accession>
<organism evidence="1 2">
    <name type="scientific">Dipteronia sinensis</name>
    <dbReference type="NCBI Taxonomy" id="43782"/>
    <lineage>
        <taxon>Eukaryota</taxon>
        <taxon>Viridiplantae</taxon>
        <taxon>Streptophyta</taxon>
        <taxon>Embryophyta</taxon>
        <taxon>Tracheophyta</taxon>
        <taxon>Spermatophyta</taxon>
        <taxon>Magnoliopsida</taxon>
        <taxon>eudicotyledons</taxon>
        <taxon>Gunneridae</taxon>
        <taxon>Pentapetalae</taxon>
        <taxon>rosids</taxon>
        <taxon>malvids</taxon>
        <taxon>Sapindales</taxon>
        <taxon>Sapindaceae</taxon>
        <taxon>Hippocastanoideae</taxon>
        <taxon>Acereae</taxon>
        <taxon>Dipteronia</taxon>
    </lineage>
</organism>
<name>A0AAE0EHX7_9ROSI</name>
<evidence type="ECO:0000313" key="2">
    <source>
        <dbReference type="Proteomes" id="UP001281410"/>
    </source>
</evidence>
<dbReference type="AlphaFoldDB" id="A0AAE0EHX7"/>
<comment type="caution">
    <text evidence="1">The sequence shown here is derived from an EMBL/GenBank/DDBJ whole genome shotgun (WGS) entry which is preliminary data.</text>
</comment>
<evidence type="ECO:0000313" key="1">
    <source>
        <dbReference type="EMBL" id="KAK3227065.1"/>
    </source>
</evidence>
<proteinExistence type="predicted"/>
<dbReference type="InterPro" id="IPR045892">
    <property type="entry name" value="CrtISO-like"/>
</dbReference>
<gene>
    <name evidence="1" type="ORF">Dsin_006927</name>
</gene>
<reference evidence="1" key="1">
    <citation type="journal article" date="2023" name="Plant J.">
        <title>Genome sequences and population genomics provide insights into the demographic history, inbreeding, and mutation load of two 'living fossil' tree species of Dipteronia.</title>
        <authorList>
            <person name="Feng Y."/>
            <person name="Comes H.P."/>
            <person name="Chen J."/>
            <person name="Zhu S."/>
            <person name="Lu R."/>
            <person name="Zhang X."/>
            <person name="Li P."/>
            <person name="Qiu J."/>
            <person name="Olsen K.M."/>
            <person name="Qiu Y."/>
        </authorList>
    </citation>
    <scope>NUCLEOTIDE SEQUENCE</scope>
    <source>
        <strain evidence="1">NBL</strain>
    </source>
</reference>
<keyword evidence="2" id="KW-1185">Reference proteome</keyword>
<dbReference type="Proteomes" id="UP001281410">
    <property type="component" value="Unassembled WGS sequence"/>
</dbReference>
<dbReference type="PANTHER" id="PTHR46313:SF3">
    <property type="entry name" value="PROLYCOPENE ISOMERASE, CHLOROPLASTIC"/>
    <property type="match status" value="1"/>
</dbReference>
<dbReference type="GO" id="GO:0016116">
    <property type="term" value="P:carotenoid metabolic process"/>
    <property type="evidence" value="ECO:0007669"/>
    <property type="project" value="InterPro"/>
</dbReference>